<evidence type="ECO:0000256" key="1">
    <source>
        <dbReference type="SAM" id="MobiDB-lite"/>
    </source>
</evidence>
<dbReference type="Gene3D" id="1.10.10.10">
    <property type="entry name" value="Winged helix-like DNA-binding domain superfamily/Winged helix DNA-binding domain"/>
    <property type="match status" value="1"/>
</dbReference>
<sequence>MSDAQPDRTRDDKGRFQASASPNDVFQQMEPLEPYSTNEIADRLGLPHRTALHYLNQLAENNRIRKKKPGKRSVIWVRME</sequence>
<feature type="compositionally biased region" description="Basic and acidic residues" evidence="1">
    <location>
        <begin position="1"/>
        <end position="15"/>
    </location>
</feature>
<dbReference type="AlphaFoldDB" id="A0A4V6XUQ0"/>
<accession>A0A4V6XUQ0</accession>
<dbReference type="SUPFAM" id="SSF46785">
    <property type="entry name" value="Winged helix' DNA-binding domain"/>
    <property type="match status" value="1"/>
</dbReference>
<dbReference type="InterPro" id="IPR036388">
    <property type="entry name" value="WH-like_DNA-bd_sf"/>
</dbReference>
<evidence type="ECO:0000313" key="2">
    <source>
        <dbReference type="EMBL" id="TKR27963.1"/>
    </source>
</evidence>
<organism evidence="2 3">
    <name type="scientific">Natronomonas salsuginis</name>
    <dbReference type="NCBI Taxonomy" id="2217661"/>
    <lineage>
        <taxon>Archaea</taxon>
        <taxon>Methanobacteriati</taxon>
        <taxon>Methanobacteriota</taxon>
        <taxon>Stenosarchaea group</taxon>
        <taxon>Halobacteria</taxon>
        <taxon>Halobacteriales</taxon>
        <taxon>Natronomonadaceae</taxon>
        <taxon>Natronomonas</taxon>
    </lineage>
</organism>
<keyword evidence="3" id="KW-1185">Reference proteome</keyword>
<protein>
    <submittedName>
        <fullName evidence="2">Helix-turn-helix transcriptional regulator</fullName>
    </submittedName>
</protein>
<feature type="region of interest" description="Disordered" evidence="1">
    <location>
        <begin position="1"/>
        <end position="30"/>
    </location>
</feature>
<proteinExistence type="predicted"/>
<dbReference type="InterPro" id="IPR036390">
    <property type="entry name" value="WH_DNA-bd_sf"/>
</dbReference>
<dbReference type="EMBL" id="QKNX01000001">
    <property type="protein sequence ID" value="TKR27963.1"/>
    <property type="molecule type" value="Genomic_DNA"/>
</dbReference>
<gene>
    <name evidence="2" type="ORF">DM868_02465</name>
</gene>
<dbReference type="Proteomes" id="UP000308037">
    <property type="component" value="Unassembled WGS sequence"/>
</dbReference>
<evidence type="ECO:0000313" key="3">
    <source>
        <dbReference type="Proteomes" id="UP000308037"/>
    </source>
</evidence>
<name>A0A4V6XUQ0_9EURY</name>
<comment type="caution">
    <text evidence="2">The sequence shown here is derived from an EMBL/GenBank/DDBJ whole genome shotgun (WGS) entry which is preliminary data.</text>
</comment>
<reference evidence="2 3" key="1">
    <citation type="submission" date="2019-04" db="EMBL/GenBank/DDBJ databases">
        <title>Natronomonas sp. F20-122 a newhaloarchaeon isolated from a saline saltern of Isla Bacuta, Huelva, Spain.</title>
        <authorList>
            <person name="Duran-Viseras A."/>
            <person name="Sanchez-Porro C."/>
            <person name="Ventosa A."/>
        </authorList>
    </citation>
    <scope>NUCLEOTIDE SEQUENCE [LARGE SCALE GENOMIC DNA]</scope>
    <source>
        <strain evidence="2 3">F20-122</strain>
    </source>
</reference>